<evidence type="ECO:0000313" key="8">
    <source>
        <dbReference type="Proteomes" id="UP001325680"/>
    </source>
</evidence>
<name>A0ABZ0W3Q3_9BACT</name>
<dbReference type="InterPro" id="IPR050109">
    <property type="entry name" value="HTH-type_TetR-like_transc_reg"/>
</dbReference>
<dbReference type="Proteomes" id="UP001325680">
    <property type="component" value="Chromosome"/>
</dbReference>
<keyword evidence="3 5" id="KW-0238">DNA-binding</keyword>
<dbReference type="PRINTS" id="PR00455">
    <property type="entry name" value="HTHTETR"/>
</dbReference>
<evidence type="ECO:0000256" key="5">
    <source>
        <dbReference type="PROSITE-ProRule" id="PRU00335"/>
    </source>
</evidence>
<dbReference type="Gene3D" id="1.10.10.60">
    <property type="entry name" value="Homeodomain-like"/>
    <property type="match status" value="1"/>
</dbReference>
<dbReference type="InterPro" id="IPR036271">
    <property type="entry name" value="Tet_transcr_reg_TetR-rel_C_sf"/>
</dbReference>
<gene>
    <name evidence="7" type="ORF">U0035_15815</name>
</gene>
<dbReference type="Pfam" id="PF00440">
    <property type="entry name" value="TetR_N"/>
    <property type="match status" value="1"/>
</dbReference>
<dbReference type="SUPFAM" id="SSF48498">
    <property type="entry name" value="Tetracyclin repressor-like, C-terminal domain"/>
    <property type="match status" value="1"/>
</dbReference>
<dbReference type="InterPro" id="IPR009057">
    <property type="entry name" value="Homeodomain-like_sf"/>
</dbReference>
<keyword evidence="2" id="KW-0805">Transcription regulation</keyword>
<evidence type="ECO:0000259" key="6">
    <source>
        <dbReference type="PROSITE" id="PS50977"/>
    </source>
</evidence>
<dbReference type="PANTHER" id="PTHR30055">
    <property type="entry name" value="HTH-TYPE TRANSCRIPTIONAL REGULATOR RUTR"/>
    <property type="match status" value="1"/>
</dbReference>
<dbReference type="InterPro" id="IPR001647">
    <property type="entry name" value="HTH_TetR"/>
</dbReference>
<dbReference type="Gene3D" id="1.10.357.10">
    <property type="entry name" value="Tetracycline Repressor, domain 2"/>
    <property type="match status" value="1"/>
</dbReference>
<dbReference type="PANTHER" id="PTHR30055:SF175">
    <property type="entry name" value="HTH-TYPE TRANSCRIPTIONAL REPRESSOR KSTR2"/>
    <property type="match status" value="1"/>
</dbReference>
<accession>A0ABZ0W3Q3</accession>
<dbReference type="SUPFAM" id="SSF46689">
    <property type="entry name" value="Homeodomain-like"/>
    <property type="match status" value="1"/>
</dbReference>
<reference evidence="7 8" key="1">
    <citation type="submission" date="2023-12" db="EMBL/GenBank/DDBJ databases">
        <title>Genome sequencing and assembly of bacterial species from a model synthetic community.</title>
        <authorList>
            <person name="Hogle S.L."/>
        </authorList>
    </citation>
    <scope>NUCLEOTIDE SEQUENCE [LARGE SCALE GENOMIC DNA]</scope>
    <source>
        <strain evidence="7 8">HAMBI_3031</strain>
    </source>
</reference>
<dbReference type="PROSITE" id="PS50977">
    <property type="entry name" value="HTH_TETR_2"/>
    <property type="match status" value="1"/>
</dbReference>
<dbReference type="RefSeq" id="WP_114791775.1">
    <property type="nucleotide sequence ID" value="NZ_CP139960.1"/>
</dbReference>
<proteinExistence type="predicted"/>
<keyword evidence="8" id="KW-1185">Reference proteome</keyword>
<evidence type="ECO:0000313" key="7">
    <source>
        <dbReference type="EMBL" id="WQD37137.1"/>
    </source>
</evidence>
<evidence type="ECO:0000256" key="4">
    <source>
        <dbReference type="ARBA" id="ARBA00023163"/>
    </source>
</evidence>
<feature type="domain" description="HTH tetR-type" evidence="6">
    <location>
        <begin position="5"/>
        <end position="65"/>
    </location>
</feature>
<keyword evidence="4" id="KW-0804">Transcription</keyword>
<protein>
    <submittedName>
        <fullName evidence="7">TetR/AcrR family transcriptional regulator</fullName>
    </submittedName>
</protein>
<dbReference type="EMBL" id="CP139960">
    <property type="protein sequence ID" value="WQD37137.1"/>
    <property type="molecule type" value="Genomic_DNA"/>
</dbReference>
<feature type="DNA-binding region" description="H-T-H motif" evidence="5">
    <location>
        <begin position="28"/>
        <end position="47"/>
    </location>
</feature>
<organism evidence="7 8">
    <name type="scientific">Niabella yanshanensis</name>
    <dbReference type="NCBI Taxonomy" id="577386"/>
    <lineage>
        <taxon>Bacteria</taxon>
        <taxon>Pseudomonadati</taxon>
        <taxon>Bacteroidota</taxon>
        <taxon>Chitinophagia</taxon>
        <taxon>Chitinophagales</taxon>
        <taxon>Chitinophagaceae</taxon>
        <taxon>Niabella</taxon>
    </lineage>
</organism>
<evidence type="ECO:0000256" key="2">
    <source>
        <dbReference type="ARBA" id="ARBA00023015"/>
    </source>
</evidence>
<evidence type="ECO:0000256" key="3">
    <source>
        <dbReference type="ARBA" id="ARBA00023125"/>
    </source>
</evidence>
<sequence>MAMVVDNKTRIREKAKELFMQLGMRRVSMDDIAAETGMSKKTLYQYYTDKETLVADTIGVILETNHANCESCREKAKNAIHEGFLATASVSEMMRRLNPVLLFDMQKYYPAAYRKFLKFKEDFLYKFIYQSIEWGIKDGLFREDVDVALVSRLRIESINLPFQRSFYDAMKTDLGTLQKEIFILFLYGIATPKGTRMINKYRTEPIKPLTDDTN</sequence>
<evidence type="ECO:0000256" key="1">
    <source>
        <dbReference type="ARBA" id="ARBA00022491"/>
    </source>
</evidence>
<keyword evidence="1" id="KW-0678">Repressor</keyword>